<name>A0A5B8V2N1_9SPHI</name>
<reference evidence="1 2" key="1">
    <citation type="journal article" date="2017" name="Curr. Microbiol.">
        <title>Mucilaginibacter ginsenosidivorans sp. nov., Isolated from Soil of Ginseng Field.</title>
        <authorList>
            <person name="Kim M.M."/>
            <person name="Siddiqi M.Z."/>
            <person name="Im W.T."/>
        </authorList>
    </citation>
    <scope>NUCLEOTIDE SEQUENCE [LARGE SCALE GENOMIC DNA]</scope>
    <source>
        <strain evidence="1 2">Gsoil 3017</strain>
    </source>
</reference>
<dbReference type="EMBL" id="CP042436">
    <property type="protein sequence ID" value="QEC64806.1"/>
    <property type="molecule type" value="Genomic_DNA"/>
</dbReference>
<sequence>MENPNSVQNDVPVIPLADTSIAIEVAKIRVKRWLNWAIESNSYNGNPQSIPRAIMISFNDIDAIREKYKEQSLKGIRLYFGLNGEDDPKPPTTANLCGLIVPVFFADKYRPHADIVINDPANPNDTSVYDFTSPCPVYCDFQSELYLPI</sequence>
<organism evidence="1 2">
    <name type="scientific">Mucilaginibacter ginsenosidivorans</name>
    <dbReference type="NCBI Taxonomy" id="398053"/>
    <lineage>
        <taxon>Bacteria</taxon>
        <taxon>Pseudomonadati</taxon>
        <taxon>Bacteroidota</taxon>
        <taxon>Sphingobacteriia</taxon>
        <taxon>Sphingobacteriales</taxon>
        <taxon>Sphingobacteriaceae</taxon>
        <taxon>Mucilaginibacter</taxon>
    </lineage>
</organism>
<gene>
    <name evidence="1" type="ORF">FRZ54_20295</name>
</gene>
<dbReference type="OrthoDB" id="797757at2"/>
<dbReference type="RefSeq" id="WP_147033640.1">
    <property type="nucleotide sequence ID" value="NZ_CP042436.1"/>
</dbReference>
<keyword evidence="2" id="KW-1185">Reference proteome</keyword>
<proteinExistence type="predicted"/>
<dbReference type="AlphaFoldDB" id="A0A5B8V2N1"/>
<dbReference type="KEGG" id="mgin:FRZ54_20295"/>
<dbReference type="Proteomes" id="UP000321479">
    <property type="component" value="Chromosome"/>
</dbReference>
<accession>A0A5B8V2N1</accession>
<evidence type="ECO:0000313" key="1">
    <source>
        <dbReference type="EMBL" id="QEC64806.1"/>
    </source>
</evidence>
<evidence type="ECO:0000313" key="2">
    <source>
        <dbReference type="Proteomes" id="UP000321479"/>
    </source>
</evidence>
<protein>
    <submittedName>
        <fullName evidence="1">Uncharacterized protein</fullName>
    </submittedName>
</protein>